<reference evidence="1" key="2">
    <citation type="submission" date="2021-04" db="EMBL/GenBank/DDBJ databases">
        <authorList>
            <person name="Gilroy R."/>
        </authorList>
    </citation>
    <scope>NUCLEOTIDE SEQUENCE</scope>
    <source>
        <strain evidence="1">CHK173-259</strain>
    </source>
</reference>
<evidence type="ECO:0000313" key="2">
    <source>
        <dbReference type="Proteomes" id="UP000886822"/>
    </source>
</evidence>
<proteinExistence type="predicted"/>
<gene>
    <name evidence="1" type="ORF">H9875_06075</name>
</gene>
<reference evidence="1" key="1">
    <citation type="journal article" date="2021" name="PeerJ">
        <title>Extensive microbial diversity within the chicken gut microbiome revealed by metagenomics and culture.</title>
        <authorList>
            <person name="Gilroy R."/>
            <person name="Ravi A."/>
            <person name="Getino M."/>
            <person name="Pursley I."/>
            <person name="Horton D.L."/>
            <person name="Alikhan N.F."/>
            <person name="Baker D."/>
            <person name="Gharbi K."/>
            <person name="Hall N."/>
            <person name="Watson M."/>
            <person name="Adriaenssens E.M."/>
            <person name="Foster-Nyarko E."/>
            <person name="Jarju S."/>
            <person name="Secka A."/>
            <person name="Antonio M."/>
            <person name="Oren A."/>
            <person name="Chaudhuri R.R."/>
            <person name="La Ragione R."/>
            <person name="Hildebrand F."/>
            <person name="Pallen M.J."/>
        </authorList>
    </citation>
    <scope>NUCLEOTIDE SEQUENCE</scope>
    <source>
        <strain evidence="1">CHK173-259</strain>
    </source>
</reference>
<dbReference type="Proteomes" id="UP000886822">
    <property type="component" value="Unassembled WGS sequence"/>
</dbReference>
<organism evidence="1 2">
    <name type="scientific">Candidatus Levilactobacillus faecigallinarum</name>
    <dbReference type="NCBI Taxonomy" id="2838638"/>
    <lineage>
        <taxon>Bacteria</taxon>
        <taxon>Bacillati</taxon>
        <taxon>Bacillota</taxon>
        <taxon>Bacilli</taxon>
        <taxon>Lactobacillales</taxon>
        <taxon>Lactobacillaceae</taxon>
        <taxon>Levilactobacillus</taxon>
    </lineage>
</organism>
<accession>A0A9D1U4R3</accession>
<protein>
    <submittedName>
        <fullName evidence="1">Uncharacterized protein</fullName>
    </submittedName>
</protein>
<sequence>MDQLVTVLLQRIDTLVPPHALNYDLEGLDTDQENDLLTRLKQAAPDVKFRILGRRDRVLVIRKK</sequence>
<dbReference type="EMBL" id="DXGJ01000046">
    <property type="protein sequence ID" value="HIW72178.1"/>
    <property type="molecule type" value="Genomic_DNA"/>
</dbReference>
<evidence type="ECO:0000313" key="1">
    <source>
        <dbReference type="EMBL" id="HIW72178.1"/>
    </source>
</evidence>
<name>A0A9D1U4R3_9LACO</name>
<dbReference type="AlphaFoldDB" id="A0A9D1U4R3"/>
<comment type="caution">
    <text evidence="1">The sequence shown here is derived from an EMBL/GenBank/DDBJ whole genome shotgun (WGS) entry which is preliminary data.</text>
</comment>